<dbReference type="Proteomes" id="UP000229459">
    <property type="component" value="Unassembled WGS sequence"/>
</dbReference>
<dbReference type="InterPro" id="IPR020476">
    <property type="entry name" value="Nudix_hydrolase"/>
</dbReference>
<organism evidence="4 5">
    <name type="scientific">Candidatus Beckwithbacteria bacterium CG23_combo_of_CG06-09_8_20_14_all_34_8</name>
    <dbReference type="NCBI Taxonomy" id="1974497"/>
    <lineage>
        <taxon>Bacteria</taxon>
        <taxon>Candidatus Beckwithiibacteriota</taxon>
    </lineage>
</organism>
<gene>
    <name evidence="4" type="ORF">COX08_02690</name>
</gene>
<dbReference type="GO" id="GO:0004081">
    <property type="term" value="F:bis(5'-nucleosyl)-tetraphosphatase (asymmetrical) activity"/>
    <property type="evidence" value="ECO:0007669"/>
    <property type="project" value="TreeGrafter"/>
</dbReference>
<protein>
    <recommendedName>
        <fullName evidence="3">Nudix hydrolase domain-containing protein</fullName>
    </recommendedName>
</protein>
<dbReference type="PRINTS" id="PR00502">
    <property type="entry name" value="NUDIXFAMILY"/>
</dbReference>
<dbReference type="InterPro" id="IPR020084">
    <property type="entry name" value="NUDIX_hydrolase_CS"/>
</dbReference>
<keyword evidence="1 2" id="KW-0378">Hydrolase</keyword>
<dbReference type="InterPro" id="IPR015797">
    <property type="entry name" value="NUDIX_hydrolase-like_dom_sf"/>
</dbReference>
<dbReference type="Pfam" id="PF00293">
    <property type="entry name" value="NUDIX"/>
    <property type="match status" value="1"/>
</dbReference>
<dbReference type="PROSITE" id="PS00893">
    <property type="entry name" value="NUDIX_BOX"/>
    <property type="match status" value="1"/>
</dbReference>
<evidence type="ECO:0000256" key="1">
    <source>
        <dbReference type="ARBA" id="ARBA00022801"/>
    </source>
</evidence>
<feature type="domain" description="Nudix hydrolase" evidence="3">
    <location>
        <begin position="4"/>
        <end position="169"/>
    </location>
</feature>
<dbReference type="EMBL" id="PCSR01000064">
    <property type="protein sequence ID" value="PIP53122.1"/>
    <property type="molecule type" value="Genomic_DNA"/>
</dbReference>
<evidence type="ECO:0000259" key="3">
    <source>
        <dbReference type="PROSITE" id="PS51462"/>
    </source>
</evidence>
<dbReference type="Gene3D" id="3.90.79.10">
    <property type="entry name" value="Nucleoside Triphosphate Pyrophosphohydrolase"/>
    <property type="match status" value="1"/>
</dbReference>
<evidence type="ECO:0000313" key="5">
    <source>
        <dbReference type="Proteomes" id="UP000229459"/>
    </source>
</evidence>
<reference evidence="4 5" key="1">
    <citation type="submission" date="2017-09" db="EMBL/GenBank/DDBJ databases">
        <title>Depth-based differentiation of microbial function through sediment-hosted aquifers and enrichment of novel symbionts in the deep terrestrial subsurface.</title>
        <authorList>
            <person name="Probst A.J."/>
            <person name="Ladd B."/>
            <person name="Jarett J.K."/>
            <person name="Geller-Mcgrath D.E."/>
            <person name="Sieber C.M."/>
            <person name="Emerson J.B."/>
            <person name="Anantharaman K."/>
            <person name="Thomas B.C."/>
            <person name="Malmstrom R."/>
            <person name="Stieglmeier M."/>
            <person name="Klingl A."/>
            <person name="Woyke T."/>
            <person name="Ryan C.M."/>
            <person name="Banfield J.F."/>
        </authorList>
    </citation>
    <scope>NUCLEOTIDE SEQUENCE [LARGE SCALE GENOMIC DNA]</scope>
    <source>
        <strain evidence="4">CG23_combo_of_CG06-09_8_20_14_all_34_8</strain>
    </source>
</reference>
<dbReference type="PROSITE" id="PS51462">
    <property type="entry name" value="NUDIX"/>
    <property type="match status" value="1"/>
</dbReference>
<dbReference type="SUPFAM" id="SSF55811">
    <property type="entry name" value="Nudix"/>
    <property type="match status" value="1"/>
</dbReference>
<evidence type="ECO:0000313" key="4">
    <source>
        <dbReference type="EMBL" id="PIP53122.1"/>
    </source>
</evidence>
<dbReference type="InterPro" id="IPR000086">
    <property type="entry name" value="NUDIX_hydrolase_dom"/>
</dbReference>
<comment type="similarity">
    <text evidence="2">Belongs to the Nudix hydrolase family.</text>
</comment>
<evidence type="ECO:0000256" key="2">
    <source>
        <dbReference type="RuleBase" id="RU003476"/>
    </source>
</evidence>
<name>A0A2H0B641_9BACT</name>
<dbReference type="AlphaFoldDB" id="A0A2H0B641"/>
<dbReference type="InterPro" id="IPR051325">
    <property type="entry name" value="Nudix_hydrolase_domain"/>
</dbReference>
<dbReference type="PANTHER" id="PTHR21340">
    <property type="entry name" value="DIADENOSINE 5,5-P1,P4-TETRAPHOSPHATE PYROPHOSPHOHYDROLASE MUTT"/>
    <property type="match status" value="1"/>
</dbReference>
<dbReference type="GO" id="GO:0006754">
    <property type="term" value="P:ATP biosynthetic process"/>
    <property type="evidence" value="ECO:0007669"/>
    <property type="project" value="TreeGrafter"/>
</dbReference>
<dbReference type="PANTHER" id="PTHR21340:SF0">
    <property type="entry name" value="BIS(5'-NUCLEOSYL)-TETRAPHOSPHATASE [ASYMMETRICAL]"/>
    <property type="match status" value="1"/>
</dbReference>
<dbReference type="GO" id="GO:0006167">
    <property type="term" value="P:AMP biosynthetic process"/>
    <property type="evidence" value="ECO:0007669"/>
    <property type="project" value="TreeGrafter"/>
</dbReference>
<proteinExistence type="inferred from homology"/>
<comment type="caution">
    <text evidence="4">The sequence shown here is derived from an EMBL/GenBank/DDBJ whole genome shotgun (WGS) entry which is preliminary data.</text>
</comment>
<sequence length="172" mass="19608">MDTKQEFSAGGVVFKKPQSKDNKITTVFLLGKHSGYHKWVLPKGLIEAGEIQEQTAIRETEEEMGVVAKIVKSEPIYVEKYTYTADYKKASDISLETPQSTRRIKQYQEAGGKSVLVKKTVTFYLMEWVSGDPVNDHGWEMSEAGWFDFDKCMEMMGFEGEKEALKKVIKSF</sequence>
<accession>A0A2H0B641</accession>